<comment type="caution">
    <text evidence="13">The sequence shown here is derived from an EMBL/GenBank/DDBJ whole genome shotgun (WGS) entry which is preliminary data.</text>
</comment>
<evidence type="ECO:0000256" key="1">
    <source>
        <dbReference type="ARBA" id="ARBA00001974"/>
    </source>
</evidence>
<evidence type="ECO:0000313" key="13">
    <source>
        <dbReference type="EMBL" id="MBB5034498.1"/>
    </source>
</evidence>
<evidence type="ECO:0000313" key="14">
    <source>
        <dbReference type="Proteomes" id="UP000590740"/>
    </source>
</evidence>
<keyword evidence="14" id="KW-1185">Reference proteome</keyword>
<dbReference type="InterPro" id="IPR029041">
    <property type="entry name" value="FAD-linked_oxidoreductase-like"/>
</dbReference>
<organism evidence="13 14">
    <name type="scientific">Prosthecobacter vanneervenii</name>
    <dbReference type="NCBI Taxonomy" id="48466"/>
    <lineage>
        <taxon>Bacteria</taxon>
        <taxon>Pseudomonadati</taxon>
        <taxon>Verrucomicrobiota</taxon>
        <taxon>Verrucomicrobiia</taxon>
        <taxon>Verrucomicrobiales</taxon>
        <taxon>Verrucomicrobiaceae</taxon>
        <taxon>Prosthecobacter</taxon>
    </lineage>
</organism>
<dbReference type="Pfam" id="PF02219">
    <property type="entry name" value="MTHFR"/>
    <property type="match status" value="1"/>
</dbReference>
<evidence type="ECO:0000256" key="4">
    <source>
        <dbReference type="ARBA" id="ARBA00022605"/>
    </source>
</evidence>
<dbReference type="EMBL" id="JACHIG010000010">
    <property type="protein sequence ID" value="MBB5034498.1"/>
    <property type="molecule type" value="Genomic_DNA"/>
</dbReference>
<dbReference type="NCBIfam" id="TIGR00676">
    <property type="entry name" value="fadh2"/>
    <property type="match status" value="1"/>
</dbReference>
<sequence>MHIHDILSATRGTTAFSFEFFPPRTPAAVKTLQTTLDHLAPLRPAFASVTYGAGGSTRELTQSLVTELRQSDVFDPIPHLTCVGHSESDIMALLTRYAAAGVSNILALRGDPPSGGTGSGDFAHAADLVCFIRQFNERGLHPDPRGFGIGVACFPEGHPATPNRMTEMDHLKAKVDAGADWLCTQAFFDNHDFHDFRARCALAGIHTPILAGILPLTTASGMQRMAALAGGMRYPARLIRALNRAKDDPEAFRRIALHHAAEQCTDLLDHQADGIHLYTLNQAQPVLEIHARLGLR</sequence>
<dbReference type="EC" id="1.5.1.54" evidence="12"/>
<keyword evidence="8" id="KW-0520">NAD</keyword>
<dbReference type="GO" id="GO:0005829">
    <property type="term" value="C:cytosol"/>
    <property type="evidence" value="ECO:0007669"/>
    <property type="project" value="InterPro"/>
</dbReference>
<evidence type="ECO:0000256" key="2">
    <source>
        <dbReference type="ARBA" id="ARBA00004777"/>
    </source>
</evidence>
<evidence type="ECO:0000256" key="11">
    <source>
        <dbReference type="ARBA" id="ARBA00048628"/>
    </source>
</evidence>
<evidence type="ECO:0000256" key="9">
    <source>
        <dbReference type="ARBA" id="ARBA00023167"/>
    </source>
</evidence>
<dbReference type="GO" id="GO:0071949">
    <property type="term" value="F:FAD binding"/>
    <property type="evidence" value="ECO:0007669"/>
    <property type="project" value="TreeGrafter"/>
</dbReference>
<keyword evidence="4" id="KW-0028">Amino-acid biosynthesis</keyword>
<gene>
    <name evidence="13" type="ORF">HNQ65_004103</name>
</gene>
<evidence type="ECO:0000256" key="12">
    <source>
        <dbReference type="RuleBase" id="RU003862"/>
    </source>
</evidence>
<dbReference type="AlphaFoldDB" id="A0A7W7YE51"/>
<evidence type="ECO:0000256" key="5">
    <source>
        <dbReference type="ARBA" id="ARBA00022630"/>
    </source>
</evidence>
<dbReference type="UniPathway" id="UPA00193"/>
<dbReference type="Proteomes" id="UP000590740">
    <property type="component" value="Unassembled WGS sequence"/>
</dbReference>
<evidence type="ECO:0000256" key="10">
    <source>
        <dbReference type="ARBA" id="ARBA00034478"/>
    </source>
</evidence>
<evidence type="ECO:0000256" key="8">
    <source>
        <dbReference type="ARBA" id="ARBA00023027"/>
    </source>
</evidence>
<comment type="catalytic activity">
    <reaction evidence="11">
        <text>(6S)-5-methyl-5,6,7,8-tetrahydrofolate + NAD(+) = (6R)-5,10-methylene-5,6,7,8-tetrahydrofolate + NADH + H(+)</text>
        <dbReference type="Rhea" id="RHEA:19821"/>
        <dbReference type="ChEBI" id="CHEBI:15378"/>
        <dbReference type="ChEBI" id="CHEBI:15636"/>
        <dbReference type="ChEBI" id="CHEBI:18608"/>
        <dbReference type="ChEBI" id="CHEBI:57540"/>
        <dbReference type="ChEBI" id="CHEBI:57945"/>
        <dbReference type="EC" id="1.5.1.54"/>
    </reaction>
    <physiologicalReaction direction="right-to-left" evidence="11">
        <dbReference type="Rhea" id="RHEA:19823"/>
    </physiologicalReaction>
</comment>
<protein>
    <recommendedName>
        <fullName evidence="12">Methylenetetrahydrofolate reductase</fullName>
        <ecNumber evidence="12">1.5.1.54</ecNumber>
    </recommendedName>
</protein>
<comment type="similarity">
    <text evidence="3 12">Belongs to the methylenetetrahydrofolate reductase family.</text>
</comment>
<keyword evidence="6 12" id="KW-0274">FAD</keyword>
<evidence type="ECO:0000256" key="3">
    <source>
        <dbReference type="ARBA" id="ARBA00006743"/>
    </source>
</evidence>
<dbReference type="InterPro" id="IPR004620">
    <property type="entry name" value="MTHF_reductase_bac"/>
</dbReference>
<comment type="cofactor">
    <cofactor evidence="1 12">
        <name>FAD</name>
        <dbReference type="ChEBI" id="CHEBI:57692"/>
    </cofactor>
</comment>
<keyword evidence="9" id="KW-0486">Methionine biosynthesis</keyword>
<dbReference type="SUPFAM" id="SSF51730">
    <property type="entry name" value="FAD-linked oxidoreductase"/>
    <property type="match status" value="1"/>
</dbReference>
<dbReference type="GO" id="GO:0009086">
    <property type="term" value="P:methionine biosynthetic process"/>
    <property type="evidence" value="ECO:0007669"/>
    <property type="project" value="UniProtKB-KW"/>
</dbReference>
<dbReference type="RefSeq" id="WP_184342371.1">
    <property type="nucleotide sequence ID" value="NZ_JACHIG010000010.1"/>
</dbReference>
<accession>A0A7W7YE51</accession>
<comment type="pathway">
    <text evidence="2 12">One-carbon metabolism; tetrahydrofolate interconversion.</text>
</comment>
<dbReference type="PANTHER" id="PTHR45754">
    <property type="entry name" value="METHYLENETETRAHYDROFOLATE REDUCTASE"/>
    <property type="match status" value="1"/>
</dbReference>
<proteinExistence type="inferred from homology"/>
<dbReference type="GO" id="GO:0035999">
    <property type="term" value="P:tetrahydrofolate interconversion"/>
    <property type="evidence" value="ECO:0007669"/>
    <property type="project" value="UniProtKB-UniPathway"/>
</dbReference>
<evidence type="ECO:0000256" key="6">
    <source>
        <dbReference type="ARBA" id="ARBA00022827"/>
    </source>
</evidence>
<dbReference type="InterPro" id="IPR003171">
    <property type="entry name" value="Mehydrof_redctse-like"/>
</dbReference>
<dbReference type="PANTHER" id="PTHR45754:SF3">
    <property type="entry name" value="METHYLENETETRAHYDROFOLATE REDUCTASE (NADPH)"/>
    <property type="match status" value="1"/>
</dbReference>
<keyword evidence="5 12" id="KW-0285">Flavoprotein</keyword>
<reference evidence="13 14" key="1">
    <citation type="submission" date="2020-08" db="EMBL/GenBank/DDBJ databases">
        <title>Genomic Encyclopedia of Type Strains, Phase IV (KMG-IV): sequencing the most valuable type-strain genomes for metagenomic binning, comparative biology and taxonomic classification.</title>
        <authorList>
            <person name="Goeker M."/>
        </authorList>
    </citation>
    <scope>NUCLEOTIDE SEQUENCE [LARGE SCALE GENOMIC DNA]</scope>
    <source>
        <strain evidence="13 14">DSM 12252</strain>
    </source>
</reference>
<dbReference type="GO" id="GO:0106312">
    <property type="term" value="F:methylenetetrahydrofolate reductase (NADH) activity"/>
    <property type="evidence" value="ECO:0007669"/>
    <property type="project" value="UniProtKB-EC"/>
</dbReference>
<dbReference type="Gene3D" id="3.20.20.220">
    <property type="match status" value="1"/>
</dbReference>
<name>A0A7W7YE51_9BACT</name>
<evidence type="ECO:0000256" key="7">
    <source>
        <dbReference type="ARBA" id="ARBA00023002"/>
    </source>
</evidence>
<comment type="pathway">
    <text evidence="10">Amino-acid biosynthesis; L-methionine biosynthesis via de novo pathway.</text>
</comment>
<dbReference type="CDD" id="cd00537">
    <property type="entry name" value="MTHFR"/>
    <property type="match status" value="1"/>
</dbReference>
<keyword evidence="7 12" id="KW-0560">Oxidoreductase</keyword>